<feature type="compositionally biased region" description="Basic and acidic residues" evidence="1">
    <location>
        <begin position="915"/>
        <end position="924"/>
    </location>
</feature>
<evidence type="ECO:0000313" key="2">
    <source>
        <dbReference type="EMBL" id="MBW0465627.1"/>
    </source>
</evidence>
<feature type="compositionally biased region" description="Polar residues" evidence="1">
    <location>
        <begin position="792"/>
        <end position="801"/>
    </location>
</feature>
<proteinExistence type="predicted"/>
<feature type="compositionally biased region" description="Polar residues" evidence="1">
    <location>
        <begin position="614"/>
        <end position="660"/>
    </location>
</feature>
<evidence type="ECO:0000313" key="3">
    <source>
        <dbReference type="Proteomes" id="UP000765509"/>
    </source>
</evidence>
<feature type="region of interest" description="Disordered" evidence="1">
    <location>
        <begin position="352"/>
        <end position="539"/>
    </location>
</feature>
<feature type="compositionally biased region" description="Polar residues" evidence="1">
    <location>
        <begin position="814"/>
        <end position="829"/>
    </location>
</feature>
<feature type="compositionally biased region" description="Basic and acidic residues" evidence="1">
    <location>
        <begin position="1046"/>
        <end position="1058"/>
    </location>
</feature>
<dbReference type="EMBL" id="AVOT02001086">
    <property type="protein sequence ID" value="MBW0465627.1"/>
    <property type="molecule type" value="Genomic_DNA"/>
</dbReference>
<feature type="compositionally biased region" description="Polar residues" evidence="1">
    <location>
        <begin position="494"/>
        <end position="505"/>
    </location>
</feature>
<feature type="compositionally biased region" description="Basic and acidic residues" evidence="1">
    <location>
        <begin position="870"/>
        <end position="908"/>
    </location>
</feature>
<feature type="compositionally biased region" description="Polar residues" evidence="1">
    <location>
        <begin position="460"/>
        <end position="472"/>
    </location>
</feature>
<feature type="region of interest" description="Disordered" evidence="1">
    <location>
        <begin position="587"/>
        <end position="667"/>
    </location>
</feature>
<keyword evidence="3" id="KW-1185">Reference proteome</keyword>
<accession>A0A9Q3GGL2</accession>
<sequence length="1645" mass="183953">MIPISTDLPQTVEHEYPVVQQVTTHAPQQFAQRLAPNPNADLIDHPSCNSGQFLQPGLPVLYDVREQPSVSSSVYARPRPLTFGPAFQPAYSKINLPYAVVPNYNQQQIAPVMISGMTPAPNSMVVGVPVTSTVGPSAQLQWQTPHFYHSILPPGSNYGLLPSVQHTWEGGSNSFGVHPMHLSAPNGPRLAQAMSQPPSDVGTLGILQQISTFPEALNKHSITEKTEENESASLERMLRLKNAEPYIPLKRANPDATHSDKSDPKAPETATLVRSNQETLSANIKHDMEPQLSISQDISELAKQPLTTQEGRNEGSIEPKGNSATRKLKQILGLPVESGTPEPKNVIKKHAKVFDEPTATPVETTTQSKVPTGSSESNTILPLQPTQKSARSIPSPSRPDDKLNEVGGKGSTSSPTTQKSLTSEPSTSKFPRVNGKNPLPEPATSSSLDEPTHMRDENSAPLTISHKNTISDPTKLKFEGHEKDKIERKPKSLLNPNSPQEQLSSKLKEGDQSDQKVRSKKKEKNLSNAIANENKMNSPLLACGTSELAKKAERLASTEEAFVPFDFHSENDFPDLSAVSNSNIKKAEISPKATQTKSTVALPKQDKFRGSEKSIFQSGKNSSPTAQSSETVRESPQSFNRQSFSEIQKLSQGFKSTKTGLQRGRIIQPYYQRKDNFSNFYAKTKQIYQAKAQKSELEDEFHKFDSSQVQSTDLEASEKIQEPEGNKRISDPNSPVNPAENIPESKSLRSQSEIEPKLSLKNHMNRREPSRLSSELSKPEEDKDTHEKDSESSSISQNNQRDITKNSHKKPNEIVSSSRQSPAVKNLSKNPEDRNNQKIQGTMGAVQDNFLLENPARYPLSKFSIVSKEERKVFHSSDKAKEAAAQEVKDLKKKKNYEETQSSRKELPFEPSTPENREASHQGSDRLYFISGSSQSDPDLEVLKKESTKPNSSASQIPGPVAVPKKPKGRKGRDIKSLTSQKSGQFSTISPSGKPQELFLENKQFLGENAQKAQKTPSTFMSNQDSKNSIRPIVSDTANSKGGKKAAVDNKTKPEEKLNPSPKSVYSEKKQTKNDLTKPLDPRKPNDLQVESISDNKVEKSSRIPSSISGGIQAETEKNVLSYPENVFDHGHPSKEIQDEPNEKIEVKNLSLKSAQRIMTTQAEINPHQAGEENFVTNAPSPLSPDHSNAKDPSSQPKRHGLPSNIASAPSTLTAKSTANSHTFRYNDENAKNLGEKVLEMSLESALFTYKPIGDKRIFPPNPEPGTGAYEAAINIWGEKKVAEWYQNQLDFSLMGMLERELQVDRFDPHLEFRDALSIECYKKFKTVWELDKKQAIRALDFCKGLLPVTEGLRRLSALIKKLQKHSLAVNWKHINTPIDHRLPNPSSRHLSLKEFYGSNGANRRIDLSQYLNSRVNPNIWWDTKRLEKDSNLQGLDVLSIIKAGDALQFGSQYMLEGTGRMPFESACAQLITVMTDKSQLVQWFDSSERFWLQKTYGPLYMERLHVLGDLLRDVDIRKLSQDNILKTLLVKQQVRLKSKFELGDLLHGLDVGLDIRKASRLSRIKEHEEDYMSHWKKFLEKEELQLSETQEADLQAWFTWKRERANHQSSILEPLFKFADRQKMAWKTRFRPATDLSAFYDMRV</sequence>
<feature type="compositionally biased region" description="Basic and acidic residues" evidence="1">
    <location>
        <begin position="777"/>
        <end position="791"/>
    </location>
</feature>
<feature type="compositionally biased region" description="Polar residues" evidence="1">
    <location>
        <begin position="977"/>
        <end position="993"/>
    </location>
</feature>
<reference evidence="2" key="1">
    <citation type="submission" date="2021-03" db="EMBL/GenBank/DDBJ databases">
        <title>Draft genome sequence of rust myrtle Austropuccinia psidii MF-1, a brazilian biotype.</title>
        <authorList>
            <person name="Quecine M.C."/>
            <person name="Pachon D.M.R."/>
            <person name="Bonatelli M.L."/>
            <person name="Correr F.H."/>
            <person name="Franceschini L.M."/>
            <person name="Leite T.F."/>
            <person name="Margarido G.R.A."/>
            <person name="Almeida C.A."/>
            <person name="Ferrarezi J.A."/>
            <person name="Labate C.A."/>
        </authorList>
    </citation>
    <scope>NUCLEOTIDE SEQUENCE</scope>
    <source>
        <strain evidence="2">MF-1</strain>
    </source>
</reference>
<feature type="compositionally biased region" description="Polar residues" evidence="1">
    <location>
        <begin position="1205"/>
        <end position="1221"/>
    </location>
</feature>
<feature type="region of interest" description="Disordered" evidence="1">
    <location>
        <begin position="250"/>
        <end position="271"/>
    </location>
</feature>
<feature type="region of interest" description="Disordered" evidence="1">
    <location>
        <begin position="1166"/>
        <end position="1221"/>
    </location>
</feature>
<feature type="compositionally biased region" description="Basic and acidic residues" evidence="1">
    <location>
        <begin position="506"/>
        <end position="517"/>
    </location>
</feature>
<feature type="compositionally biased region" description="Low complexity" evidence="1">
    <location>
        <begin position="1103"/>
        <end position="1112"/>
    </location>
</feature>
<protein>
    <submittedName>
        <fullName evidence="2">Uncharacterized protein</fullName>
    </submittedName>
</protein>
<evidence type="ECO:0000256" key="1">
    <source>
        <dbReference type="SAM" id="MobiDB-lite"/>
    </source>
</evidence>
<feature type="compositionally biased region" description="Polar residues" evidence="1">
    <location>
        <begin position="411"/>
        <end position="429"/>
    </location>
</feature>
<feature type="region of interest" description="Disordered" evidence="1">
    <location>
        <begin position="870"/>
        <end position="1117"/>
    </location>
</feature>
<feature type="compositionally biased region" description="Basic and acidic residues" evidence="1">
    <location>
        <begin position="257"/>
        <end position="266"/>
    </location>
</feature>
<comment type="caution">
    <text evidence="2">The sequence shown here is derived from an EMBL/GenBank/DDBJ whole genome shotgun (WGS) entry which is preliminary data.</text>
</comment>
<dbReference type="Proteomes" id="UP000765509">
    <property type="component" value="Unassembled WGS sequence"/>
</dbReference>
<feature type="compositionally biased region" description="Basic and acidic residues" evidence="1">
    <location>
        <begin position="474"/>
        <end position="490"/>
    </location>
</feature>
<gene>
    <name evidence="2" type="ORF">O181_005342</name>
</gene>
<feature type="compositionally biased region" description="Basic and acidic residues" evidence="1">
    <location>
        <begin position="1066"/>
        <end position="1086"/>
    </location>
</feature>
<feature type="region of interest" description="Disordered" evidence="1">
    <location>
        <begin position="1125"/>
        <end position="1144"/>
    </location>
</feature>
<feature type="compositionally biased region" description="Basic and acidic residues" evidence="1">
    <location>
        <begin position="693"/>
        <end position="705"/>
    </location>
</feature>
<feature type="compositionally biased region" description="Basic and acidic residues" evidence="1">
    <location>
        <begin position="716"/>
        <end position="730"/>
    </location>
</feature>
<feature type="compositionally biased region" description="Polar residues" evidence="1">
    <location>
        <begin position="361"/>
        <end position="395"/>
    </location>
</feature>
<feature type="compositionally biased region" description="Polar residues" evidence="1">
    <location>
        <begin position="526"/>
        <end position="537"/>
    </location>
</feature>
<feature type="region of interest" description="Disordered" evidence="1">
    <location>
        <begin position="305"/>
        <end position="325"/>
    </location>
</feature>
<organism evidence="2 3">
    <name type="scientific">Austropuccinia psidii MF-1</name>
    <dbReference type="NCBI Taxonomy" id="1389203"/>
    <lineage>
        <taxon>Eukaryota</taxon>
        <taxon>Fungi</taxon>
        <taxon>Dikarya</taxon>
        <taxon>Basidiomycota</taxon>
        <taxon>Pucciniomycotina</taxon>
        <taxon>Pucciniomycetes</taxon>
        <taxon>Pucciniales</taxon>
        <taxon>Sphaerophragmiaceae</taxon>
        <taxon>Austropuccinia</taxon>
    </lineage>
</organism>
<name>A0A9Q3GGL2_9BASI</name>
<feature type="compositionally biased region" description="Polar residues" evidence="1">
    <location>
        <begin position="1011"/>
        <end position="1029"/>
    </location>
</feature>
<feature type="region of interest" description="Disordered" evidence="1">
    <location>
        <begin position="691"/>
        <end position="842"/>
    </location>
</feature>
<feature type="compositionally biased region" description="Basic and acidic residues" evidence="1">
    <location>
        <begin position="1127"/>
        <end position="1144"/>
    </location>
</feature>